<evidence type="ECO:0000313" key="4">
    <source>
        <dbReference type="EMBL" id="AMK59158.1"/>
    </source>
</evidence>
<keyword evidence="3" id="KW-0812">Transmembrane</keyword>
<dbReference type="PANTHER" id="PTHR44809:SF1">
    <property type="entry name" value="PROTEIN O-MANNOSYL-TRANSFERASE TMTC1"/>
    <property type="match status" value="1"/>
</dbReference>
<dbReference type="Gene3D" id="1.25.40.10">
    <property type="entry name" value="Tetratricopeptide repeat domain"/>
    <property type="match status" value="1"/>
</dbReference>
<keyword evidence="3" id="KW-0472">Membrane</keyword>
<dbReference type="Pfam" id="PF14559">
    <property type="entry name" value="TPR_19"/>
    <property type="match status" value="1"/>
</dbReference>
<keyword evidence="1" id="KW-0802">TPR repeat</keyword>
<organism evidence="4">
    <name type="scientific">uncultured bacterium UPO42</name>
    <dbReference type="NCBI Taxonomy" id="1776967"/>
    <lineage>
        <taxon>Bacteria</taxon>
        <taxon>environmental samples</taxon>
    </lineage>
</organism>
<evidence type="ECO:0000256" key="2">
    <source>
        <dbReference type="SAM" id="MobiDB-lite"/>
    </source>
</evidence>
<reference evidence="4" key="1">
    <citation type="journal article" date="2016" name="Appl. Environ. Microbiol.">
        <title>Functional Metagenomics of a Biostimulated Petroleum-Contaminated Soil Reveals an Extraordinary Diversity of Extradiol Dioxygenases.</title>
        <authorList>
            <person name="Terron-Gonzalez L."/>
            <person name="Martin-Cabello G."/>
            <person name="Ferrer M."/>
            <person name="Santero E."/>
        </authorList>
    </citation>
    <scope>NUCLEOTIDE SEQUENCE</scope>
</reference>
<dbReference type="InterPro" id="IPR019734">
    <property type="entry name" value="TPR_rpt"/>
</dbReference>
<dbReference type="EMBL" id="KU144970">
    <property type="protein sequence ID" value="AMK59158.1"/>
    <property type="molecule type" value="Genomic_DNA"/>
</dbReference>
<accession>A0A126SXY6</accession>
<feature type="region of interest" description="Disordered" evidence="2">
    <location>
        <begin position="100"/>
        <end position="128"/>
    </location>
</feature>
<proteinExistence type="predicted"/>
<evidence type="ECO:0000256" key="1">
    <source>
        <dbReference type="PROSITE-ProRule" id="PRU00339"/>
    </source>
</evidence>
<keyword evidence="3" id="KW-1133">Transmembrane helix</keyword>
<name>A0A126SXY6_9BACT</name>
<sequence>MSVLNQVLRDLDARKAGDGARARLPSAVTPLSVHVERAGRNHGWWVLLAIAIAFSALAAWLWPVDSSSPVVPPAAPPVAKPLPAIDAQAEMIAVSPATLPPSASAERAGKPLPGPIAAGRAEQASPSARAMRGLRQETTLHSAIPAPSVTESQASVPAVTGNLRSLQPQPLPELATGLIDKKTHQPTMAERAEAAYRQGAVLQQQGRFEEALNSYRDALVLQADHAAARQAMSTLLIQLRRLDEAETVLTEGLARPPVALPSLLSLGRVKVERGASPAALDLLLGHRELGEGSAEYQGFLATLLNRAGRHDQAVEHYQQATRLAPGEARWWAGLGIALDAQGQGALARDAYLRARSLPNLPEELASHIEQRLR</sequence>
<dbReference type="InterPro" id="IPR052943">
    <property type="entry name" value="TMTC_O-mannosyl-trnsfr"/>
</dbReference>
<dbReference type="AlphaFoldDB" id="A0A126SXY6"/>
<dbReference type="PANTHER" id="PTHR44809">
    <property type="match status" value="1"/>
</dbReference>
<dbReference type="SUPFAM" id="SSF48452">
    <property type="entry name" value="TPR-like"/>
    <property type="match status" value="1"/>
</dbReference>
<evidence type="ECO:0000256" key="3">
    <source>
        <dbReference type="SAM" id="Phobius"/>
    </source>
</evidence>
<dbReference type="InterPro" id="IPR011990">
    <property type="entry name" value="TPR-like_helical_dom_sf"/>
</dbReference>
<dbReference type="Pfam" id="PF13432">
    <property type="entry name" value="TPR_16"/>
    <property type="match status" value="1"/>
</dbReference>
<feature type="repeat" description="TPR" evidence="1">
    <location>
        <begin position="294"/>
        <end position="327"/>
    </location>
</feature>
<protein>
    <submittedName>
        <fullName evidence="4">Putative MSHA biogenesis protein MshN</fullName>
    </submittedName>
</protein>
<feature type="transmembrane region" description="Helical" evidence="3">
    <location>
        <begin position="44"/>
        <end position="62"/>
    </location>
</feature>
<feature type="repeat" description="TPR" evidence="1">
    <location>
        <begin position="192"/>
        <end position="225"/>
    </location>
</feature>
<dbReference type="SMART" id="SM00028">
    <property type="entry name" value="TPR"/>
    <property type="match status" value="3"/>
</dbReference>
<dbReference type="PROSITE" id="PS50005">
    <property type="entry name" value="TPR"/>
    <property type="match status" value="2"/>
</dbReference>